<feature type="transmembrane region" description="Helical" evidence="6">
    <location>
        <begin position="215"/>
        <end position="235"/>
    </location>
</feature>
<keyword evidence="4 6" id="KW-1133">Transmembrane helix</keyword>
<dbReference type="Pfam" id="PF02133">
    <property type="entry name" value="Transp_cyt_pur"/>
    <property type="match status" value="1"/>
</dbReference>
<evidence type="ECO:0000256" key="2">
    <source>
        <dbReference type="ARBA" id="ARBA00008974"/>
    </source>
</evidence>
<organism evidence="7 8">
    <name type="scientific">Clostridium omnivorum</name>
    <dbReference type="NCBI Taxonomy" id="1604902"/>
    <lineage>
        <taxon>Bacteria</taxon>
        <taxon>Bacillati</taxon>
        <taxon>Bacillota</taxon>
        <taxon>Clostridia</taxon>
        <taxon>Eubacteriales</taxon>
        <taxon>Clostridiaceae</taxon>
        <taxon>Clostridium</taxon>
    </lineage>
</organism>
<feature type="transmembrane region" description="Helical" evidence="6">
    <location>
        <begin position="247"/>
        <end position="274"/>
    </location>
</feature>
<comment type="subcellular location">
    <subcellularLocation>
        <location evidence="1">Membrane</location>
        <topology evidence="1">Multi-pass membrane protein</topology>
    </subcellularLocation>
</comment>
<feature type="transmembrane region" description="Helical" evidence="6">
    <location>
        <begin position="329"/>
        <end position="351"/>
    </location>
</feature>
<comment type="similarity">
    <text evidence="2">Belongs to the purine-cytosine permease (2.A.39) family.</text>
</comment>
<feature type="transmembrane region" description="Helical" evidence="6">
    <location>
        <begin position="173"/>
        <end position="195"/>
    </location>
</feature>
<evidence type="ECO:0000256" key="5">
    <source>
        <dbReference type="ARBA" id="ARBA00023136"/>
    </source>
</evidence>
<protein>
    <recommendedName>
        <fullName evidence="9">Permease</fullName>
    </recommendedName>
</protein>
<feature type="transmembrane region" description="Helical" evidence="6">
    <location>
        <begin position="60"/>
        <end position="81"/>
    </location>
</feature>
<keyword evidence="3 6" id="KW-0812">Transmembrane</keyword>
<reference evidence="7 8" key="1">
    <citation type="journal article" date="2024" name="Int. J. Syst. Evol. Microbiol.">
        <title>Clostridium omnivorum sp. nov., isolated from anoxic soil under the treatment of reductive soil disinfestation.</title>
        <authorList>
            <person name="Ueki A."/>
            <person name="Tonouchi A."/>
            <person name="Kaku N."/>
            <person name="Honma S."/>
            <person name="Ueki K."/>
        </authorList>
    </citation>
    <scope>NUCLEOTIDE SEQUENCE [LARGE SCALE GENOMIC DNA]</scope>
    <source>
        <strain evidence="7 8">E14</strain>
    </source>
</reference>
<sequence length="476" mass="52020">MSKNLDYIKQESVTGVVPMMKGERLYSFIDLFLTTSGFAIATWCYTQGAYVAQFLSFKQLLINIFCFNIVWVLIECIPVLFAVRYGIDLWIWLRSVLGSKGVAVLSIVISLANFGWYAVAANLFSSSMINLAGNFGLSLNPFIWNPILGTFCVVLGTLIALGGPEVIKWSNRFLVTALLAVGVIIVVLCFVAVPLSDIMAVKPVLQNGTTPLQNFMLSAEGNVAFAFSWSTQALIMPRLAKTERSGFWATSLSYGVVAPFFVCAGSVMALAMFVRTGVFESDPTRMLATLCGPGFAILSLLLVAFANVGTQGTGSYVNCMIVKSGLPKVSYRLLVILAMVYVSALTIWGGVQQNFGAFISLAAYIQGPIIGMIVVDYLIVRKRKLSLKSAYFMEGHDSYKYTNGFNIVGLACVIIAFAVTILFVYNPYNGTIKSDIFLLTTGSGFTALFGGLLYWLASLTPLKKYMLRDRDDLEIV</sequence>
<feature type="transmembrane region" description="Helical" evidence="6">
    <location>
        <begin position="436"/>
        <end position="457"/>
    </location>
</feature>
<keyword evidence="8" id="KW-1185">Reference proteome</keyword>
<gene>
    <name evidence="7" type="ORF">bsdE14_10270</name>
</gene>
<proteinExistence type="inferred from homology"/>
<evidence type="ECO:0000256" key="6">
    <source>
        <dbReference type="SAM" id="Phobius"/>
    </source>
</evidence>
<comment type="caution">
    <text evidence="7">The sequence shown here is derived from an EMBL/GenBank/DDBJ whole genome shotgun (WGS) entry which is preliminary data.</text>
</comment>
<feature type="transmembrane region" description="Helical" evidence="6">
    <location>
        <begin position="286"/>
        <end position="308"/>
    </location>
</feature>
<dbReference type="EMBL" id="BRXR01000001">
    <property type="protein sequence ID" value="GLC29617.1"/>
    <property type="molecule type" value="Genomic_DNA"/>
</dbReference>
<dbReference type="InterPro" id="IPR001248">
    <property type="entry name" value="Pur-cyt_permease"/>
</dbReference>
<dbReference type="Gene3D" id="1.10.4160.10">
    <property type="entry name" value="Hydantoin permease"/>
    <property type="match status" value="1"/>
</dbReference>
<evidence type="ECO:0000256" key="3">
    <source>
        <dbReference type="ARBA" id="ARBA00022692"/>
    </source>
</evidence>
<dbReference type="PANTHER" id="PTHR30569">
    <property type="entry name" value="CYTOSINE TRANSPORTER CODB"/>
    <property type="match status" value="1"/>
</dbReference>
<feature type="transmembrane region" description="Helical" evidence="6">
    <location>
        <begin position="28"/>
        <end position="48"/>
    </location>
</feature>
<evidence type="ECO:0008006" key="9">
    <source>
        <dbReference type="Google" id="ProtNLM"/>
    </source>
</evidence>
<evidence type="ECO:0000256" key="4">
    <source>
        <dbReference type="ARBA" id="ARBA00022989"/>
    </source>
</evidence>
<dbReference type="InterPro" id="IPR030191">
    <property type="entry name" value="CodB"/>
</dbReference>
<feature type="transmembrane region" description="Helical" evidence="6">
    <location>
        <begin position="401"/>
        <end position="424"/>
    </location>
</feature>
<evidence type="ECO:0000313" key="7">
    <source>
        <dbReference type="EMBL" id="GLC29617.1"/>
    </source>
</evidence>
<dbReference type="RefSeq" id="WP_264848907.1">
    <property type="nucleotide sequence ID" value="NZ_BRXR01000001.1"/>
</dbReference>
<feature type="transmembrane region" description="Helical" evidence="6">
    <location>
        <begin position="143"/>
        <end position="161"/>
    </location>
</feature>
<dbReference type="PANTHER" id="PTHR30569:SF0">
    <property type="entry name" value="CYTOSINE PERMEASE"/>
    <property type="match status" value="1"/>
</dbReference>
<feature type="transmembrane region" description="Helical" evidence="6">
    <location>
        <begin position="357"/>
        <end position="380"/>
    </location>
</feature>
<evidence type="ECO:0000256" key="1">
    <source>
        <dbReference type="ARBA" id="ARBA00004141"/>
    </source>
</evidence>
<keyword evidence="5 6" id="KW-0472">Membrane</keyword>
<evidence type="ECO:0000313" key="8">
    <source>
        <dbReference type="Proteomes" id="UP001208567"/>
    </source>
</evidence>
<accession>A0ABQ5N324</accession>
<dbReference type="Proteomes" id="UP001208567">
    <property type="component" value="Unassembled WGS sequence"/>
</dbReference>
<feature type="transmembrane region" description="Helical" evidence="6">
    <location>
        <begin position="102"/>
        <end position="123"/>
    </location>
</feature>
<name>A0ABQ5N324_9CLOT</name>